<dbReference type="PROSITE" id="PS50811">
    <property type="entry name" value="WRKY"/>
    <property type="match status" value="1"/>
</dbReference>
<keyword evidence="5" id="KW-0539">Nucleus</keyword>
<evidence type="ECO:0000256" key="3">
    <source>
        <dbReference type="ARBA" id="ARBA00023125"/>
    </source>
</evidence>
<comment type="caution">
    <text evidence="7">The sequence shown here is derived from an EMBL/GenBank/DDBJ whole genome shotgun (WGS) entry which is preliminary data.</text>
</comment>
<dbReference type="SUPFAM" id="SSF118290">
    <property type="entry name" value="WRKY DNA-binding domain"/>
    <property type="match status" value="1"/>
</dbReference>
<feature type="domain" description="WRKY" evidence="6">
    <location>
        <begin position="132"/>
        <end position="156"/>
    </location>
</feature>
<organism evidence="7 8">
    <name type="scientific">Cannabis sativa</name>
    <name type="common">Hemp</name>
    <name type="synonym">Marijuana</name>
    <dbReference type="NCBI Taxonomy" id="3483"/>
    <lineage>
        <taxon>Eukaryota</taxon>
        <taxon>Viridiplantae</taxon>
        <taxon>Streptophyta</taxon>
        <taxon>Embryophyta</taxon>
        <taxon>Tracheophyta</taxon>
        <taxon>Spermatophyta</taxon>
        <taxon>Magnoliopsida</taxon>
        <taxon>eudicotyledons</taxon>
        <taxon>Gunneridae</taxon>
        <taxon>Pentapetalae</taxon>
        <taxon>rosids</taxon>
        <taxon>fabids</taxon>
        <taxon>Rosales</taxon>
        <taxon>Cannabaceae</taxon>
        <taxon>Cannabis</taxon>
    </lineage>
</organism>
<dbReference type="InterPro" id="IPR036576">
    <property type="entry name" value="WRKY_dom_sf"/>
</dbReference>
<evidence type="ECO:0000256" key="4">
    <source>
        <dbReference type="ARBA" id="ARBA00023163"/>
    </source>
</evidence>
<comment type="subcellular location">
    <subcellularLocation>
        <location evidence="1">Nucleus</location>
    </subcellularLocation>
</comment>
<dbReference type="GO" id="GO:0005634">
    <property type="term" value="C:nucleus"/>
    <property type="evidence" value="ECO:0007669"/>
    <property type="project" value="UniProtKB-SubCell"/>
</dbReference>
<dbReference type="EMBL" id="JAATIP010000310">
    <property type="protein sequence ID" value="KAF4352606.1"/>
    <property type="molecule type" value="Genomic_DNA"/>
</dbReference>
<keyword evidence="2" id="KW-0805">Transcription regulation</keyword>
<sequence length="248" mass="29190">MRQGKYIRFRVKSTGEFLISSWSFKIHQMEHRWWRLDGSNLLCSQFWAQLYNFTLRFGRPGQPASEFTVILHDRRAEAQMAGNESARDVWNALKFCSNHKIKTSVYKKRQKWHHLQILREKTHLGLMKNLKRKEDILDGGYRWRKYGKKAVKGNTNRSYTSIGSFLLDFPASFPSSFPNFCFDYNSEKSVMPYGLWIYICNSTKQYFFRLFEARLFSNKLNNSTETTALSLMAAGGSNILLPTEYPKR</sequence>
<gene>
    <name evidence="7" type="ORF">F8388_019669</name>
</gene>
<protein>
    <recommendedName>
        <fullName evidence="6">WRKY domain-containing protein</fullName>
    </recommendedName>
</protein>
<proteinExistence type="predicted"/>
<evidence type="ECO:0000259" key="6">
    <source>
        <dbReference type="PROSITE" id="PS50811"/>
    </source>
</evidence>
<evidence type="ECO:0000313" key="7">
    <source>
        <dbReference type="EMBL" id="KAF4352606.1"/>
    </source>
</evidence>
<reference evidence="7 8" key="1">
    <citation type="journal article" date="2020" name="bioRxiv">
        <title>Sequence and annotation of 42 cannabis genomes reveals extensive copy number variation in cannabinoid synthesis and pathogen resistance genes.</title>
        <authorList>
            <person name="Mckernan K.J."/>
            <person name="Helbert Y."/>
            <person name="Kane L.T."/>
            <person name="Ebling H."/>
            <person name="Zhang L."/>
            <person name="Liu B."/>
            <person name="Eaton Z."/>
            <person name="Mclaughlin S."/>
            <person name="Kingan S."/>
            <person name="Baybayan P."/>
            <person name="Concepcion G."/>
            <person name="Jordan M."/>
            <person name="Riva A."/>
            <person name="Barbazuk W."/>
            <person name="Harkins T."/>
        </authorList>
    </citation>
    <scope>NUCLEOTIDE SEQUENCE [LARGE SCALE GENOMIC DNA]</scope>
    <source>
        <strain evidence="8">cv. Jamaican Lion 4</strain>
        <tissue evidence="7">Leaf</tissue>
    </source>
</reference>
<evidence type="ECO:0000313" key="8">
    <source>
        <dbReference type="Proteomes" id="UP000525078"/>
    </source>
</evidence>
<keyword evidence="3" id="KW-0238">DNA-binding</keyword>
<accession>A0A7J6E2S9</accession>
<dbReference type="AlphaFoldDB" id="A0A7J6E2S9"/>
<dbReference type="GO" id="GO:0043565">
    <property type="term" value="F:sequence-specific DNA binding"/>
    <property type="evidence" value="ECO:0007669"/>
    <property type="project" value="InterPro"/>
</dbReference>
<evidence type="ECO:0000256" key="1">
    <source>
        <dbReference type="ARBA" id="ARBA00004123"/>
    </source>
</evidence>
<evidence type="ECO:0000256" key="2">
    <source>
        <dbReference type="ARBA" id="ARBA00023015"/>
    </source>
</evidence>
<evidence type="ECO:0000256" key="5">
    <source>
        <dbReference type="ARBA" id="ARBA00023242"/>
    </source>
</evidence>
<dbReference type="Proteomes" id="UP000525078">
    <property type="component" value="Unassembled WGS sequence"/>
</dbReference>
<name>A0A7J6E2S9_CANSA</name>
<dbReference type="GO" id="GO:0003700">
    <property type="term" value="F:DNA-binding transcription factor activity"/>
    <property type="evidence" value="ECO:0007669"/>
    <property type="project" value="InterPro"/>
</dbReference>
<dbReference type="Gene3D" id="2.20.25.80">
    <property type="entry name" value="WRKY domain"/>
    <property type="match status" value="1"/>
</dbReference>
<dbReference type="InterPro" id="IPR003657">
    <property type="entry name" value="WRKY_dom"/>
</dbReference>
<keyword evidence="4" id="KW-0804">Transcription</keyword>